<keyword evidence="3" id="KW-1185">Reference proteome</keyword>
<evidence type="ECO:0000313" key="2">
    <source>
        <dbReference type="EMBL" id="KAJ5095450.1"/>
    </source>
</evidence>
<dbReference type="EMBL" id="JAPMSZ010000007">
    <property type="protein sequence ID" value="KAJ5095450.1"/>
    <property type="molecule type" value="Genomic_DNA"/>
</dbReference>
<feature type="region of interest" description="Disordered" evidence="1">
    <location>
        <begin position="1"/>
        <end position="27"/>
    </location>
</feature>
<reference evidence="2" key="1">
    <citation type="submission" date="2022-11" db="EMBL/GenBank/DDBJ databases">
        <authorList>
            <person name="Petersen C."/>
        </authorList>
    </citation>
    <scope>NUCLEOTIDE SEQUENCE</scope>
    <source>
        <strain evidence="2">IBT 34128</strain>
    </source>
</reference>
<protein>
    <submittedName>
        <fullName evidence="2">Uncharacterized protein</fullName>
    </submittedName>
</protein>
<proteinExistence type="predicted"/>
<organism evidence="2 3">
    <name type="scientific">Penicillium alfredii</name>
    <dbReference type="NCBI Taxonomy" id="1506179"/>
    <lineage>
        <taxon>Eukaryota</taxon>
        <taxon>Fungi</taxon>
        <taxon>Dikarya</taxon>
        <taxon>Ascomycota</taxon>
        <taxon>Pezizomycotina</taxon>
        <taxon>Eurotiomycetes</taxon>
        <taxon>Eurotiomycetidae</taxon>
        <taxon>Eurotiales</taxon>
        <taxon>Aspergillaceae</taxon>
        <taxon>Penicillium</taxon>
    </lineage>
</organism>
<comment type="caution">
    <text evidence="2">The sequence shown here is derived from an EMBL/GenBank/DDBJ whole genome shotgun (WGS) entry which is preliminary data.</text>
</comment>
<feature type="region of interest" description="Disordered" evidence="1">
    <location>
        <begin position="83"/>
        <end position="110"/>
    </location>
</feature>
<dbReference type="AlphaFoldDB" id="A0A9W9F884"/>
<evidence type="ECO:0000256" key="1">
    <source>
        <dbReference type="SAM" id="MobiDB-lite"/>
    </source>
</evidence>
<gene>
    <name evidence="2" type="ORF">NUU61_004806</name>
</gene>
<dbReference type="Proteomes" id="UP001141434">
    <property type="component" value="Unassembled WGS sequence"/>
</dbReference>
<dbReference type="RefSeq" id="XP_056511001.1">
    <property type="nucleotide sequence ID" value="XM_056655388.1"/>
</dbReference>
<feature type="compositionally biased region" description="Polar residues" evidence="1">
    <location>
        <begin position="1"/>
        <end position="13"/>
    </location>
</feature>
<accession>A0A9W9F884</accession>
<dbReference type="OrthoDB" id="4187177at2759"/>
<evidence type="ECO:0000313" key="3">
    <source>
        <dbReference type="Proteomes" id="UP001141434"/>
    </source>
</evidence>
<feature type="region of interest" description="Disordered" evidence="1">
    <location>
        <begin position="194"/>
        <end position="215"/>
    </location>
</feature>
<name>A0A9W9F884_9EURO</name>
<reference evidence="2" key="2">
    <citation type="journal article" date="2023" name="IMA Fungus">
        <title>Comparative genomic study of the Penicillium genus elucidates a diverse pangenome and 15 lateral gene transfer events.</title>
        <authorList>
            <person name="Petersen C."/>
            <person name="Sorensen T."/>
            <person name="Nielsen M.R."/>
            <person name="Sondergaard T.E."/>
            <person name="Sorensen J.L."/>
            <person name="Fitzpatrick D.A."/>
            <person name="Frisvad J.C."/>
            <person name="Nielsen K.L."/>
        </authorList>
    </citation>
    <scope>NUCLEOTIDE SEQUENCE</scope>
    <source>
        <strain evidence="2">IBT 34128</strain>
    </source>
</reference>
<dbReference type="GeneID" id="81394556"/>
<feature type="compositionally biased region" description="Basic and acidic residues" evidence="1">
    <location>
        <begin position="85"/>
        <end position="98"/>
    </location>
</feature>
<sequence length="251" mass="27637">MALTTSSTDNQGLTPPDNPTKGTTTSQAIAKDLKHLFGMLLEKLLGLTNQEPPNTPVCRDQSPPALDQVREVLDCVSAELSVATKPDKSSSTSDERENLPGPDEFDVKKPICTTPEDFQSFENWDKEACKYKIAEPTKSSGCLDDCAEYAFVVRERVDRNSEEVTPYIDIKSEGLRDILRGVLYDIKATSLMEDKPSSSYSEKSSTDADDADLGTFSRPTTVLKALQIETIKHVTEHDAEIVRSLSSQLSN</sequence>